<keyword evidence="2" id="KW-0812">Transmembrane</keyword>
<evidence type="ECO:0000256" key="1">
    <source>
        <dbReference type="SAM" id="MobiDB-lite"/>
    </source>
</evidence>
<dbReference type="EMBL" id="JAEVFJ010000020">
    <property type="protein sequence ID" value="KAH8099433.1"/>
    <property type="molecule type" value="Genomic_DNA"/>
</dbReference>
<feature type="compositionally biased region" description="Polar residues" evidence="1">
    <location>
        <begin position="66"/>
        <end position="87"/>
    </location>
</feature>
<organism evidence="3 4">
    <name type="scientific">Cristinia sonorae</name>
    <dbReference type="NCBI Taxonomy" id="1940300"/>
    <lineage>
        <taxon>Eukaryota</taxon>
        <taxon>Fungi</taxon>
        <taxon>Dikarya</taxon>
        <taxon>Basidiomycota</taxon>
        <taxon>Agaricomycotina</taxon>
        <taxon>Agaricomycetes</taxon>
        <taxon>Agaricomycetidae</taxon>
        <taxon>Agaricales</taxon>
        <taxon>Pleurotineae</taxon>
        <taxon>Stephanosporaceae</taxon>
        <taxon>Cristinia</taxon>
    </lineage>
</organism>
<feature type="compositionally biased region" description="Polar residues" evidence="1">
    <location>
        <begin position="163"/>
        <end position="172"/>
    </location>
</feature>
<proteinExistence type="predicted"/>
<evidence type="ECO:0000313" key="3">
    <source>
        <dbReference type="EMBL" id="KAH8099433.1"/>
    </source>
</evidence>
<sequence>MHTVESVRYLQPSDRSLSITHSLQTVTSVTPLNQSFPHSETIEEETPATSPSTPVTPSRKRDRRQSMYSNKTAKSYVSSLITRISHSSGDRRSARQTAAHWFRRKPLPPVPRLPNMSLTQEVEYQQAEAALPLPDLVNRAQTLSRMLDKGHRPHSSNHPSSHTASRLASQAPSEDGDGVQVFGDEGAKMTGVAPRPGMFNATPQRRGRSQDYKDSQWNTLQDPPSPAHGKPPSKPLVFFRHHRLCVGMTVIFIIVIVIAVAVSVTLTRKNKANPRCPDNLAGATCSLNATCVCTTTTSGQCSNLAQNLVDLVPTLNSLFHSNFTPATLSKAVWLAQGNPGSSCASQAQIVDVAPALDQGISPNRTQWAQTALLWDFVQTSNLADVQTLQKFVLSAPWSKLAEFDGPTPDPSSSFTTRVSGFDFNFAAQTVTAPPATFVDAGQPSSAQINQVDGTARSALDRMYTFALASATQEQKALATYWSSVLQQKPSDLNAFLSQIRGSHILLPFDATATPGNQKVSAMLTNSTTAPFPPPLACYPGLSTAQLQAINAFESSVFGLPSAPATSKFDTACFPDRPIYGVLDVARLRLPFMDSRTGVAKQAAALRTQATEPASRAVVYNGEVFSALPGSSSLPSLTPAVLEPRRFGTMNHLEHVVLDYLQAIPDVNVAIALVQFVLSGPVAPPKSDSILFKSLSTLPVIEVAIFGTIDPFDIDSVVSSFSDPAGKLFFGTDQSLAVRDWAIGAVQSHVEWAELATSSGIVEDDTFTDPTFNQIWNSAFNFFHIPNDLNVGVGNITTGFCALHLLTGCP</sequence>
<comment type="caution">
    <text evidence="3">The sequence shown here is derived from an EMBL/GenBank/DDBJ whole genome shotgun (WGS) entry which is preliminary data.</text>
</comment>
<dbReference type="AlphaFoldDB" id="A0A8K0UMH4"/>
<keyword evidence="2" id="KW-1133">Transmembrane helix</keyword>
<feature type="transmembrane region" description="Helical" evidence="2">
    <location>
        <begin position="244"/>
        <end position="266"/>
    </location>
</feature>
<accession>A0A8K0UMH4</accession>
<dbReference type="OrthoDB" id="5595612at2759"/>
<feature type="region of interest" description="Disordered" evidence="1">
    <location>
        <begin position="38"/>
        <end position="107"/>
    </location>
</feature>
<feature type="compositionally biased region" description="Low complexity" evidence="1">
    <location>
        <begin position="47"/>
        <end position="57"/>
    </location>
</feature>
<gene>
    <name evidence="3" type="ORF">BXZ70DRAFT_894922</name>
</gene>
<keyword evidence="2" id="KW-0472">Membrane</keyword>
<evidence type="ECO:0000313" key="4">
    <source>
        <dbReference type="Proteomes" id="UP000813824"/>
    </source>
</evidence>
<name>A0A8K0UMH4_9AGAR</name>
<evidence type="ECO:0000256" key="2">
    <source>
        <dbReference type="SAM" id="Phobius"/>
    </source>
</evidence>
<protein>
    <submittedName>
        <fullName evidence="3">Uncharacterized protein</fullName>
    </submittedName>
</protein>
<reference evidence="3" key="1">
    <citation type="journal article" date="2021" name="New Phytol.">
        <title>Evolutionary innovations through gain and loss of genes in the ectomycorrhizal Boletales.</title>
        <authorList>
            <person name="Wu G."/>
            <person name="Miyauchi S."/>
            <person name="Morin E."/>
            <person name="Kuo A."/>
            <person name="Drula E."/>
            <person name="Varga T."/>
            <person name="Kohler A."/>
            <person name="Feng B."/>
            <person name="Cao Y."/>
            <person name="Lipzen A."/>
            <person name="Daum C."/>
            <person name="Hundley H."/>
            <person name="Pangilinan J."/>
            <person name="Johnson J."/>
            <person name="Barry K."/>
            <person name="LaButti K."/>
            <person name="Ng V."/>
            <person name="Ahrendt S."/>
            <person name="Min B."/>
            <person name="Choi I.G."/>
            <person name="Park H."/>
            <person name="Plett J.M."/>
            <person name="Magnuson J."/>
            <person name="Spatafora J.W."/>
            <person name="Nagy L.G."/>
            <person name="Henrissat B."/>
            <person name="Grigoriev I.V."/>
            <person name="Yang Z.L."/>
            <person name="Xu J."/>
            <person name="Martin F.M."/>
        </authorList>
    </citation>
    <scope>NUCLEOTIDE SEQUENCE</scope>
    <source>
        <strain evidence="3">KKN 215</strain>
    </source>
</reference>
<feature type="region of interest" description="Disordered" evidence="1">
    <location>
        <begin position="148"/>
        <end position="231"/>
    </location>
</feature>
<dbReference type="Proteomes" id="UP000813824">
    <property type="component" value="Unassembled WGS sequence"/>
</dbReference>
<keyword evidence="4" id="KW-1185">Reference proteome</keyword>